<feature type="transmembrane region" description="Helical" evidence="1">
    <location>
        <begin position="369"/>
        <end position="390"/>
    </location>
</feature>
<feature type="transmembrane region" description="Helical" evidence="1">
    <location>
        <begin position="867"/>
        <end position="891"/>
    </location>
</feature>
<feature type="transmembrane region" description="Helical" evidence="1">
    <location>
        <begin position="603"/>
        <end position="622"/>
    </location>
</feature>
<evidence type="ECO:0000313" key="2">
    <source>
        <dbReference type="EMBL" id="GIH24419.1"/>
    </source>
</evidence>
<feature type="transmembrane region" description="Helical" evidence="1">
    <location>
        <begin position="457"/>
        <end position="477"/>
    </location>
</feature>
<evidence type="ECO:0000256" key="1">
    <source>
        <dbReference type="SAM" id="Phobius"/>
    </source>
</evidence>
<sequence>MRIPRARLLIVAAVVAMIVTAGAVAVFRLPLPQVTESAEPEAEAVPDSEASPDPLVMDVRPAKVVQGSEITVSAECRQGMATVVSQALSYSISLGESGRLATGTIELDSSVPPGVYEVRAKCAVDGRTGRATFEVVPPKGGIPPARGLSAVTRVTVTTLSRGAVQEEFRARSEEPESDINVRIAVTHEWRLRADDPDVTLLRTGAALTEPTDFVAERLGEVDPFSDGAYYPIEFDMPVLRSDPDSGQVVVTATGVGYSESGWEGDRIFRLTFWPPTPDGEVSRPATHDVTVTAPGLTLTGVTGVTPTALDRESLRFDGTRIARAVFGDGPSSSGYLAAAYLAGDLLGDVITDPDRPDLYASSLPWPVDAATGLLSFLALLIVAWTFARSLGAAWWRRWDNRFLMIWAVVLYAVLLQIWDLSLESVLFLSLLLLGCLPALVLTMAARRIGPPPWPGSTFTLLSIAAGLAGAVLTGSGLLLVTPVPWWVAVVLAVAAGATALRRLRPYAPAVAAVSLGAGVLLTARAAQGGLAPGYVALAMLAGLEVVVLVFGGLSVATGRWSTRTLLWSAAALIPLLGVSLTGVRSTFSPDRTTSEQLPSLLEWYVSSVLLLHFALLVVMLVLRLRRLGQVPAAVFLGEAYATMTLALFLSQVTPGFASDLTIVIMWGAVLWLLSGSSSRRAKNEPDITPEQHRSLVRALVGRRFARLALTDLLRQGRSRIATGEMSLAVFEKQRRTLLRASDDVTGPIDSDLALATAAGRTPWEAAVIAFGTGLVLSVPFTTARAIQTNSGEELLSVLATAAIAPLMCAIFGFFYPRVRGDQPLSKSLFLLLAAVVVTLPTHLYSLVITLTADPAAFSTPLPTPVEVVIGALLSMGNLAVVCLGLGLFWEWRLLRLADEPWGRVRSVRSARAVAAPLTAVVIAAGTAVTTALVNNAIAPLPTISETAQPTRQP</sequence>
<feature type="transmembrane region" description="Helical" evidence="1">
    <location>
        <begin position="483"/>
        <end position="500"/>
    </location>
</feature>
<dbReference type="Proteomes" id="UP000640052">
    <property type="component" value="Unassembled WGS sequence"/>
</dbReference>
<feature type="transmembrane region" description="Helical" evidence="1">
    <location>
        <begin position="827"/>
        <end position="847"/>
    </location>
</feature>
<accession>A0A919Q8G5</accession>
<gene>
    <name evidence="2" type="ORF">Aph01nite_27290</name>
</gene>
<feature type="transmembrane region" description="Helical" evidence="1">
    <location>
        <begin position="533"/>
        <end position="553"/>
    </location>
</feature>
<keyword evidence="1" id="KW-0472">Membrane</keyword>
<feature type="transmembrane region" description="Helical" evidence="1">
    <location>
        <begin position="629"/>
        <end position="649"/>
    </location>
</feature>
<organism evidence="2 3">
    <name type="scientific">Acrocarpospora phusangensis</name>
    <dbReference type="NCBI Taxonomy" id="1070424"/>
    <lineage>
        <taxon>Bacteria</taxon>
        <taxon>Bacillati</taxon>
        <taxon>Actinomycetota</taxon>
        <taxon>Actinomycetes</taxon>
        <taxon>Streptosporangiales</taxon>
        <taxon>Streptosporangiaceae</taxon>
        <taxon>Acrocarpospora</taxon>
    </lineage>
</organism>
<feature type="transmembrane region" description="Helical" evidence="1">
    <location>
        <begin position="424"/>
        <end position="445"/>
    </location>
</feature>
<feature type="transmembrane region" description="Helical" evidence="1">
    <location>
        <begin position="763"/>
        <end position="782"/>
    </location>
</feature>
<comment type="caution">
    <text evidence="2">The sequence shown here is derived from an EMBL/GenBank/DDBJ whole genome shotgun (WGS) entry which is preliminary data.</text>
</comment>
<feature type="transmembrane region" description="Helical" evidence="1">
    <location>
        <begin position="402"/>
        <end position="418"/>
    </location>
</feature>
<reference evidence="2" key="1">
    <citation type="submission" date="2021-01" db="EMBL/GenBank/DDBJ databases">
        <title>Whole genome shotgun sequence of Acrocarpospora phusangensis NBRC 108782.</title>
        <authorList>
            <person name="Komaki H."/>
            <person name="Tamura T."/>
        </authorList>
    </citation>
    <scope>NUCLEOTIDE SEQUENCE</scope>
    <source>
        <strain evidence="2">NBRC 108782</strain>
    </source>
</reference>
<dbReference type="AlphaFoldDB" id="A0A919Q8G5"/>
<keyword evidence="1" id="KW-0812">Transmembrane</keyword>
<feature type="transmembrane region" description="Helical" evidence="1">
    <location>
        <begin position="507"/>
        <end position="527"/>
    </location>
</feature>
<feature type="transmembrane region" description="Helical" evidence="1">
    <location>
        <begin position="912"/>
        <end position="933"/>
    </location>
</feature>
<feature type="transmembrane region" description="Helical" evidence="1">
    <location>
        <begin position="565"/>
        <end position="583"/>
    </location>
</feature>
<proteinExistence type="predicted"/>
<keyword evidence="1" id="KW-1133">Transmembrane helix</keyword>
<name>A0A919Q8G5_9ACTN</name>
<protein>
    <submittedName>
        <fullName evidence="2">Uncharacterized protein</fullName>
    </submittedName>
</protein>
<feature type="transmembrane region" description="Helical" evidence="1">
    <location>
        <begin position="655"/>
        <end position="673"/>
    </location>
</feature>
<dbReference type="EMBL" id="BOOA01000018">
    <property type="protein sequence ID" value="GIH24419.1"/>
    <property type="molecule type" value="Genomic_DNA"/>
</dbReference>
<evidence type="ECO:0000313" key="3">
    <source>
        <dbReference type="Proteomes" id="UP000640052"/>
    </source>
</evidence>
<feature type="transmembrane region" description="Helical" evidence="1">
    <location>
        <begin position="794"/>
        <end position="815"/>
    </location>
</feature>
<keyword evidence="3" id="KW-1185">Reference proteome</keyword>